<evidence type="ECO:0000256" key="1">
    <source>
        <dbReference type="SAM" id="MobiDB-lite"/>
    </source>
</evidence>
<dbReference type="AlphaFoldDB" id="A0A8H4IIJ9"/>
<evidence type="ECO:0000313" key="3">
    <source>
        <dbReference type="Proteomes" id="UP000572817"/>
    </source>
</evidence>
<proteinExistence type="predicted"/>
<accession>A0A8H4IIJ9</accession>
<dbReference type="EMBL" id="WWBZ02000073">
    <property type="protein sequence ID" value="KAF4301847.1"/>
    <property type="molecule type" value="Genomic_DNA"/>
</dbReference>
<dbReference type="SUPFAM" id="SSF51197">
    <property type="entry name" value="Clavaminate synthase-like"/>
    <property type="match status" value="1"/>
</dbReference>
<name>A0A8H4IIJ9_9PEZI</name>
<dbReference type="Proteomes" id="UP000572817">
    <property type="component" value="Unassembled WGS sequence"/>
</dbReference>
<dbReference type="GO" id="GO:0051213">
    <property type="term" value="F:dioxygenase activity"/>
    <property type="evidence" value="ECO:0007669"/>
    <property type="project" value="UniProtKB-KW"/>
</dbReference>
<organism evidence="2 3">
    <name type="scientific">Botryosphaeria dothidea</name>
    <dbReference type="NCBI Taxonomy" id="55169"/>
    <lineage>
        <taxon>Eukaryota</taxon>
        <taxon>Fungi</taxon>
        <taxon>Dikarya</taxon>
        <taxon>Ascomycota</taxon>
        <taxon>Pezizomycotina</taxon>
        <taxon>Dothideomycetes</taxon>
        <taxon>Dothideomycetes incertae sedis</taxon>
        <taxon>Botryosphaeriales</taxon>
        <taxon>Botryosphaeriaceae</taxon>
        <taxon>Botryosphaeria</taxon>
    </lineage>
</organism>
<dbReference type="InterPro" id="IPR008775">
    <property type="entry name" value="Phytyl_CoA_dOase-like"/>
</dbReference>
<dbReference type="OrthoDB" id="407832at2759"/>
<dbReference type="PANTHER" id="PTHR37563">
    <property type="entry name" value="PHYTANOYL-COA DIOXYGENASE FAMILY PROTEIN (AFU_ORTHOLOGUE AFUA_2G03330)"/>
    <property type="match status" value="1"/>
</dbReference>
<comment type="caution">
    <text evidence="2">The sequence shown here is derived from an EMBL/GenBank/DDBJ whole genome shotgun (WGS) entry which is preliminary data.</text>
</comment>
<keyword evidence="3" id="KW-1185">Reference proteome</keyword>
<dbReference type="InterPro" id="IPR051961">
    <property type="entry name" value="Fungal_Metabolite_Diox"/>
</dbReference>
<gene>
    <name evidence="2" type="ORF">GTA08_BOTSDO09880</name>
</gene>
<dbReference type="Pfam" id="PF05721">
    <property type="entry name" value="PhyH"/>
    <property type="match status" value="1"/>
</dbReference>
<feature type="region of interest" description="Disordered" evidence="1">
    <location>
        <begin position="150"/>
        <end position="176"/>
    </location>
</feature>
<dbReference type="PANTHER" id="PTHR37563:SF2">
    <property type="entry name" value="PHYTANOYL-COA DIOXYGENASE FAMILY PROTEIN (AFU_ORTHOLOGUE AFUA_2G03330)"/>
    <property type="match status" value="1"/>
</dbReference>
<sequence length="341" mass="37845">MFARQVCRVVPAVRPAAKLANSIRLFASLTSLPSTPISIRVSKDEVSAGSLNWCNVEVVTRALHRDGLVVLEDLIKHERLDQLNEKMVGDAYALQALGDEGPFNYNKGNIQQDPPMMKKWWDPSIFVNPIVTQVTSTTLGPLPRLSFVSGNTALPPTADSPPAAQPTHTDADFDHPKSPFALVVNVPLVTMTPENGSTEVWLGTHTGSDLSVQEGRHGERASGRIKEDLLEARRSERPPAQPLIKKGAVVVRDLRLWHGGMPNLSKDPRVMLAMIHFAPWYRNPMFVEFDEELAPCLSSDKTGLQVQGTFMPETEIEKRYLNRPYGNAYDFSQQEPVEGVF</sequence>
<protein>
    <submittedName>
        <fullName evidence="2">Phytanoyl-dioxygenase</fullName>
    </submittedName>
</protein>
<dbReference type="Gene3D" id="2.60.120.620">
    <property type="entry name" value="q2cbj1_9rhob like domain"/>
    <property type="match status" value="1"/>
</dbReference>
<evidence type="ECO:0000313" key="2">
    <source>
        <dbReference type="EMBL" id="KAF4301847.1"/>
    </source>
</evidence>
<reference evidence="2" key="1">
    <citation type="submission" date="2020-04" db="EMBL/GenBank/DDBJ databases">
        <title>Genome Assembly and Annotation of Botryosphaeria dothidea sdau 11-99, a Latent Pathogen of Apple Fruit Ring Rot in China.</title>
        <authorList>
            <person name="Yu C."/>
            <person name="Diao Y."/>
            <person name="Lu Q."/>
            <person name="Zhao J."/>
            <person name="Cui S."/>
            <person name="Peng C."/>
            <person name="He B."/>
            <person name="Liu H."/>
        </authorList>
    </citation>
    <scope>NUCLEOTIDE SEQUENCE [LARGE SCALE GENOMIC DNA]</scope>
    <source>
        <strain evidence="2">Sdau11-99</strain>
    </source>
</reference>